<dbReference type="SMART" id="SM00388">
    <property type="entry name" value="HisKA"/>
    <property type="match status" value="1"/>
</dbReference>
<evidence type="ECO:0000256" key="3">
    <source>
        <dbReference type="ARBA" id="ARBA00022553"/>
    </source>
</evidence>
<dbReference type="Pfam" id="PF02518">
    <property type="entry name" value="HATPase_c"/>
    <property type="match status" value="1"/>
</dbReference>
<keyword evidence="8" id="KW-1185">Reference proteome</keyword>
<dbReference type="InterPro" id="IPR003594">
    <property type="entry name" value="HATPase_dom"/>
</dbReference>
<evidence type="ECO:0000256" key="4">
    <source>
        <dbReference type="PROSITE-ProRule" id="PRU00169"/>
    </source>
</evidence>
<protein>
    <recommendedName>
        <fullName evidence="2">histidine kinase</fullName>
        <ecNumber evidence="2">2.7.13.3</ecNumber>
    </recommendedName>
</protein>
<dbReference type="SUPFAM" id="SSF55785">
    <property type="entry name" value="PYP-like sensor domain (PAS domain)"/>
    <property type="match status" value="1"/>
</dbReference>
<evidence type="ECO:0000259" key="6">
    <source>
        <dbReference type="PROSITE" id="PS50110"/>
    </source>
</evidence>
<dbReference type="CDD" id="cd00075">
    <property type="entry name" value="HATPase"/>
    <property type="match status" value="1"/>
</dbReference>
<dbReference type="InterPro" id="IPR001789">
    <property type="entry name" value="Sig_transdc_resp-reg_receiver"/>
</dbReference>
<gene>
    <name evidence="7" type="ORF">QE382_003020</name>
</gene>
<dbReference type="EC" id="2.7.13.3" evidence="2"/>
<dbReference type="SMART" id="SM00448">
    <property type="entry name" value="REC"/>
    <property type="match status" value="1"/>
</dbReference>
<dbReference type="InterPro" id="IPR005467">
    <property type="entry name" value="His_kinase_dom"/>
</dbReference>
<dbReference type="PANTHER" id="PTHR43547">
    <property type="entry name" value="TWO-COMPONENT HISTIDINE KINASE"/>
    <property type="match status" value="1"/>
</dbReference>
<dbReference type="InterPro" id="IPR036890">
    <property type="entry name" value="HATPase_C_sf"/>
</dbReference>
<comment type="caution">
    <text evidence="7">The sequence shown here is derived from an EMBL/GenBank/DDBJ whole genome shotgun (WGS) entry which is preliminary data.</text>
</comment>
<evidence type="ECO:0000313" key="8">
    <source>
        <dbReference type="Proteomes" id="UP001244640"/>
    </source>
</evidence>
<dbReference type="SMART" id="SM00387">
    <property type="entry name" value="HATPase_c"/>
    <property type="match status" value="1"/>
</dbReference>
<dbReference type="SUPFAM" id="SSF55874">
    <property type="entry name" value="ATPase domain of HSP90 chaperone/DNA topoisomerase II/histidine kinase"/>
    <property type="match status" value="1"/>
</dbReference>
<dbReference type="PROSITE" id="PS50110">
    <property type="entry name" value="RESPONSE_REGULATORY"/>
    <property type="match status" value="1"/>
</dbReference>
<dbReference type="InterPro" id="IPR011006">
    <property type="entry name" value="CheY-like_superfamily"/>
</dbReference>
<keyword evidence="7" id="KW-0418">Kinase</keyword>
<evidence type="ECO:0000256" key="2">
    <source>
        <dbReference type="ARBA" id="ARBA00012438"/>
    </source>
</evidence>
<keyword evidence="7" id="KW-0808">Transferase</keyword>
<dbReference type="PROSITE" id="PS50109">
    <property type="entry name" value="HIS_KIN"/>
    <property type="match status" value="1"/>
</dbReference>
<reference evidence="7 8" key="1">
    <citation type="submission" date="2023-07" db="EMBL/GenBank/DDBJ databases">
        <title>Functional and genomic diversity of the sorghum phyllosphere microbiome.</title>
        <authorList>
            <person name="Shade A."/>
        </authorList>
    </citation>
    <scope>NUCLEOTIDE SEQUENCE [LARGE SCALE GENOMIC DNA]</scope>
    <source>
        <strain evidence="7 8">SORGH_AS_0892</strain>
    </source>
</reference>
<dbReference type="CDD" id="cd00082">
    <property type="entry name" value="HisKA"/>
    <property type="match status" value="1"/>
</dbReference>
<feature type="modified residue" description="4-aspartylphosphate" evidence="4">
    <location>
        <position position="79"/>
    </location>
</feature>
<comment type="catalytic activity">
    <reaction evidence="1">
        <text>ATP + protein L-histidine = ADP + protein N-phospho-L-histidine.</text>
        <dbReference type="EC" id="2.7.13.3"/>
    </reaction>
</comment>
<dbReference type="Proteomes" id="UP001244640">
    <property type="component" value="Unassembled WGS sequence"/>
</dbReference>
<keyword evidence="3 4" id="KW-0597">Phosphoprotein</keyword>
<evidence type="ECO:0000259" key="5">
    <source>
        <dbReference type="PROSITE" id="PS50109"/>
    </source>
</evidence>
<dbReference type="Pfam" id="PF00072">
    <property type="entry name" value="Response_reg"/>
    <property type="match status" value="1"/>
</dbReference>
<dbReference type="Gene3D" id="3.30.565.10">
    <property type="entry name" value="Histidine kinase-like ATPase, C-terminal domain"/>
    <property type="match status" value="1"/>
</dbReference>
<accession>A0ABU0U7U8</accession>
<dbReference type="InterPro" id="IPR003661">
    <property type="entry name" value="HisK_dim/P_dom"/>
</dbReference>
<dbReference type="SUPFAM" id="SSF47384">
    <property type="entry name" value="Homodimeric domain of signal transducing histidine kinase"/>
    <property type="match status" value="1"/>
</dbReference>
<dbReference type="PANTHER" id="PTHR43547:SF2">
    <property type="entry name" value="HYBRID SIGNAL TRANSDUCTION HISTIDINE KINASE C"/>
    <property type="match status" value="1"/>
</dbReference>
<organism evidence="7 8">
    <name type="scientific">Sphingobacterium zeae</name>
    <dbReference type="NCBI Taxonomy" id="1776859"/>
    <lineage>
        <taxon>Bacteria</taxon>
        <taxon>Pseudomonadati</taxon>
        <taxon>Bacteroidota</taxon>
        <taxon>Sphingobacteriia</taxon>
        <taxon>Sphingobacteriales</taxon>
        <taxon>Sphingobacteriaceae</taxon>
        <taxon>Sphingobacterium</taxon>
    </lineage>
</organism>
<evidence type="ECO:0000313" key="7">
    <source>
        <dbReference type="EMBL" id="MDQ1151036.1"/>
    </source>
</evidence>
<dbReference type="Pfam" id="PF00512">
    <property type="entry name" value="HisKA"/>
    <property type="match status" value="1"/>
</dbReference>
<dbReference type="Gene3D" id="3.30.450.20">
    <property type="entry name" value="PAS domain"/>
    <property type="match status" value="1"/>
</dbReference>
<dbReference type="SUPFAM" id="SSF52172">
    <property type="entry name" value="CheY-like"/>
    <property type="match status" value="1"/>
</dbReference>
<dbReference type="InterPro" id="IPR004358">
    <property type="entry name" value="Sig_transdc_His_kin-like_C"/>
</dbReference>
<dbReference type="PRINTS" id="PR00344">
    <property type="entry name" value="BCTRLSENSOR"/>
</dbReference>
<dbReference type="Gene3D" id="3.40.50.2300">
    <property type="match status" value="1"/>
</dbReference>
<dbReference type="InterPro" id="IPR035965">
    <property type="entry name" value="PAS-like_dom_sf"/>
</dbReference>
<proteinExistence type="predicted"/>
<dbReference type="InterPro" id="IPR036097">
    <property type="entry name" value="HisK_dim/P_sf"/>
</dbReference>
<dbReference type="EMBL" id="JAUTBA010000001">
    <property type="protein sequence ID" value="MDQ1151036.1"/>
    <property type="molecule type" value="Genomic_DNA"/>
</dbReference>
<feature type="domain" description="Response regulatory" evidence="6">
    <location>
        <begin position="30"/>
        <end position="147"/>
    </location>
</feature>
<dbReference type="Gene3D" id="1.10.287.130">
    <property type="match status" value="1"/>
</dbReference>
<dbReference type="GO" id="GO:0004673">
    <property type="term" value="F:protein histidine kinase activity"/>
    <property type="evidence" value="ECO:0007669"/>
    <property type="project" value="UniProtKB-EC"/>
</dbReference>
<name>A0ABU0U7U8_9SPHI</name>
<feature type="domain" description="Histidine kinase" evidence="5">
    <location>
        <begin position="300"/>
        <end position="518"/>
    </location>
</feature>
<sequence length="524" mass="59438">MLLGFLNSISGIQLNFFRFVNLDAKFKYTMILIVDDNPDNIYSLQKLLESKKFEVDTAHSGEEALKKILKYNYALIILDVQMPDMDGFEVAENIAGFSKTKETPIIFLSAVNTDKRFITKGYNSGGLDYVTKPVDPDILLLKVKTFYRLYEQTQALKDVQQTLELEVERRKQAQKELSSKVDYLHTLLESLPQIAFTCNHEGTIDFVNGRWFQFSDDAVKFPQTYPGDPSIEQELHASLRSGKPLEMEVRIQRRTCGEYLYQLLRVWPILEKGESKWVGTFTDIDAQKKAEKEKDEFLSIASHELKTPLTSIKAYMQLLDRKLKLDEESAEAKYVTRVQGQVDKLNSLISDLLDLSKIDNGKLLINKKVFPLEHMVKSAIDSIVQTHEQSNMKLLRTGDITDVQIYGDEIRLEQVLVNFLTNAYKYAAGTEKVIVDCTVIGDTVKISVIDFGIGIPVEKQADVFEKFYRVEETSFDFQGLGIGLYICAEIIRAHQGTISVESSGGQGATFSFTLPVTKPEDAKC</sequence>
<evidence type="ECO:0000256" key="1">
    <source>
        <dbReference type="ARBA" id="ARBA00000085"/>
    </source>
</evidence>